<gene>
    <name evidence="2" type="ORF">DdX_17472</name>
</gene>
<evidence type="ECO:0000313" key="3">
    <source>
        <dbReference type="Proteomes" id="UP001201812"/>
    </source>
</evidence>
<keyword evidence="3" id="KW-1185">Reference proteome</keyword>
<feature type="chain" id="PRO_5042158579" evidence="1">
    <location>
        <begin position="18"/>
        <end position="202"/>
    </location>
</feature>
<reference evidence="2" key="1">
    <citation type="submission" date="2022-01" db="EMBL/GenBank/DDBJ databases">
        <title>Genome Sequence Resource for Two Populations of Ditylenchus destructor, the Migratory Endoparasitic Phytonematode.</title>
        <authorList>
            <person name="Zhang H."/>
            <person name="Lin R."/>
            <person name="Xie B."/>
        </authorList>
    </citation>
    <scope>NUCLEOTIDE SEQUENCE</scope>
    <source>
        <strain evidence="2">BazhouSP</strain>
    </source>
</reference>
<keyword evidence="1" id="KW-0732">Signal</keyword>
<proteinExistence type="predicted"/>
<evidence type="ECO:0000256" key="1">
    <source>
        <dbReference type="SAM" id="SignalP"/>
    </source>
</evidence>
<dbReference type="EMBL" id="JAKKPZ010000189">
    <property type="protein sequence ID" value="KAI1699177.1"/>
    <property type="molecule type" value="Genomic_DNA"/>
</dbReference>
<dbReference type="AlphaFoldDB" id="A0AAD4QTE2"/>
<feature type="signal peptide" evidence="1">
    <location>
        <begin position="1"/>
        <end position="17"/>
    </location>
</feature>
<evidence type="ECO:0000313" key="2">
    <source>
        <dbReference type="EMBL" id="KAI1699177.1"/>
    </source>
</evidence>
<protein>
    <submittedName>
        <fullName evidence="2">Uncharacterized protein</fullName>
    </submittedName>
</protein>
<sequence>MYLAIVTALLCTNLVYSAQETEEAKFIHQNLDIPHPKVTSLETAKFNAESFTGAAIVFLRIISIANGKVYFDGVELNRLCDSRDVNKRKLIGTVLVPIQNIFYRVFKKHNRNDDDELKMTVITCEELKYVIALGDLILNNLRNPFPEEQTELKAEYEKKEQHESYDKKMLKRLINGTFKEQKELMEEKMTELNNFKKNNCET</sequence>
<name>A0AAD4QTE2_9BILA</name>
<dbReference type="Proteomes" id="UP001201812">
    <property type="component" value="Unassembled WGS sequence"/>
</dbReference>
<comment type="caution">
    <text evidence="2">The sequence shown here is derived from an EMBL/GenBank/DDBJ whole genome shotgun (WGS) entry which is preliminary data.</text>
</comment>
<accession>A0AAD4QTE2</accession>
<organism evidence="2 3">
    <name type="scientific">Ditylenchus destructor</name>
    <dbReference type="NCBI Taxonomy" id="166010"/>
    <lineage>
        <taxon>Eukaryota</taxon>
        <taxon>Metazoa</taxon>
        <taxon>Ecdysozoa</taxon>
        <taxon>Nematoda</taxon>
        <taxon>Chromadorea</taxon>
        <taxon>Rhabditida</taxon>
        <taxon>Tylenchina</taxon>
        <taxon>Tylenchomorpha</taxon>
        <taxon>Sphaerularioidea</taxon>
        <taxon>Anguinidae</taxon>
        <taxon>Anguininae</taxon>
        <taxon>Ditylenchus</taxon>
    </lineage>
</organism>